<gene>
    <name evidence="3" type="ORF">FRZ67_21410</name>
</gene>
<accession>A0A5B8VE83</accession>
<evidence type="ECO:0000313" key="4">
    <source>
        <dbReference type="Proteomes" id="UP000321533"/>
    </source>
</evidence>
<dbReference type="RefSeq" id="WP_147192606.1">
    <property type="nucleotide sequence ID" value="NZ_CP042435.1"/>
</dbReference>
<protein>
    <submittedName>
        <fullName evidence="3">VWA domain-containing protein</fullName>
    </submittedName>
</protein>
<dbReference type="SMART" id="SM00327">
    <property type="entry name" value="VWA"/>
    <property type="match status" value="1"/>
</dbReference>
<dbReference type="InterPro" id="IPR008922">
    <property type="entry name" value="Di-copper_centre_dom_sf"/>
</dbReference>
<evidence type="ECO:0000259" key="2">
    <source>
        <dbReference type="PROSITE" id="PS50234"/>
    </source>
</evidence>
<organism evidence="3 4">
    <name type="scientific">Panacibacter ginsenosidivorans</name>
    <dbReference type="NCBI Taxonomy" id="1813871"/>
    <lineage>
        <taxon>Bacteria</taxon>
        <taxon>Pseudomonadati</taxon>
        <taxon>Bacteroidota</taxon>
        <taxon>Chitinophagia</taxon>
        <taxon>Chitinophagales</taxon>
        <taxon>Chitinophagaceae</taxon>
        <taxon>Panacibacter</taxon>
    </lineage>
</organism>
<dbReference type="PROSITE" id="PS00497">
    <property type="entry name" value="TYROSINASE_1"/>
    <property type="match status" value="1"/>
</dbReference>
<dbReference type="InterPro" id="IPR002035">
    <property type="entry name" value="VWF_A"/>
</dbReference>
<reference evidence="3 4" key="1">
    <citation type="journal article" date="2016" name="Int. J. Syst. Evol. Microbiol.">
        <title>Panacibacter ginsenosidivorans gen. nov., sp. nov., with ginsenoside converting activity isolated from soil of a ginseng field.</title>
        <authorList>
            <person name="Siddiqi M.Z."/>
            <person name="Muhammad Shafi S."/>
            <person name="Choi K.D."/>
            <person name="Im W.T."/>
        </authorList>
    </citation>
    <scope>NUCLEOTIDE SEQUENCE [LARGE SCALE GENOMIC DNA]</scope>
    <source>
        <strain evidence="3 4">Gsoil1550</strain>
    </source>
</reference>
<dbReference type="PRINTS" id="PR00092">
    <property type="entry name" value="TYROSINASE"/>
</dbReference>
<proteinExistence type="predicted"/>
<evidence type="ECO:0000256" key="1">
    <source>
        <dbReference type="ARBA" id="ARBA00022723"/>
    </source>
</evidence>
<dbReference type="Pfam" id="PF00264">
    <property type="entry name" value="Tyrosinase"/>
    <property type="match status" value="1"/>
</dbReference>
<sequence>MALGDGIRRNIAHVDPSERALLIDAIKQLNQRYFPGSRNDPNPGGVSWWFKQDEIHQATHVHGGPEFIPWHREIVNRFEAMLREINPQLSLHYWDWTQDPRNIPNANLGGGTTGNLNLFTSSLMGSSNGSIGEPWLSAGYYVPGTSNDRDVTGNPADAPADVFRIVGGLGSGPESITNDNNNIVNGGDYPTMRLAMESAHNRAHGFVNMGGAHISFRDPFVFLLHSNVDRLFARWQTDPAHPGRLDPDQIYGAESNLDVPVLDHIQNVNHNIEPWSSGFSEDEFGVTHFTRPWSAPENEGIPHTYKHPSIIFPPCYDTNFNNIPIVEVKNAGTPPVINFNDIPSGDTAVRAASFKVYSCVGTTIRVQPGGNPAAPFSILQPLSGTVNVSHVLEPYVEARIWLAFTAGAANVAVPDGSVTFECVESGQTFTFILRANAIVRPRVAVMLALDQSGSMDDPAGTSGAHRIDVLKDAADAFMEVIPANSGVGLIRFDTDAYPVNDATFPGFPVTRITTNSQFDPNRIAAKNAVSAHHTNINGATSVGDGLQMARTVINAVPIADYEQKAIIVFTDGLENQPLSIADVAGSIDNRTFAIGLGNETQVNTGALKALTNGTGGYLLLSGILSSSIDDFFRLSKYFLQILAGVTNNNIVLDPNGYIAPGNKIKIPFQLNEADIDGTAILITDAPVVDMFIETPGGLWIDPVNAAGHGIDFAAGQKTKNYKFNLPVAAASGNHAGTWNVVLCVNDDDYKKYLSKIRETQKRSQSFATHGARYSVVVNTYSNLKMNVSIHQNSLEPGATLTLRAILTEYGLPVEKRSSVQVEIRRPDNTSFSLWLYEVEPGVFENSFTAGISGIYICRFLAKGVTLRGTPFTREQTLNGTVFNGGDKPDNPIPSTHNDCCSLIKCFLYDKGVQNYLKERKIDFKSILECNEKHSKRSRLFQ</sequence>
<keyword evidence="4" id="KW-1185">Reference proteome</keyword>
<feature type="domain" description="VWFA" evidence="2">
    <location>
        <begin position="444"/>
        <end position="642"/>
    </location>
</feature>
<dbReference type="AlphaFoldDB" id="A0A5B8VE83"/>
<dbReference type="InterPro" id="IPR050316">
    <property type="entry name" value="Tyrosinase/Hemocyanin"/>
</dbReference>
<dbReference type="InterPro" id="IPR036465">
    <property type="entry name" value="vWFA_dom_sf"/>
</dbReference>
<dbReference type="EMBL" id="CP042435">
    <property type="protein sequence ID" value="QEC69730.1"/>
    <property type="molecule type" value="Genomic_DNA"/>
</dbReference>
<dbReference type="CDD" id="cd00198">
    <property type="entry name" value="vWFA"/>
    <property type="match status" value="1"/>
</dbReference>
<dbReference type="Proteomes" id="UP000321533">
    <property type="component" value="Chromosome"/>
</dbReference>
<dbReference type="Gene3D" id="1.10.1280.10">
    <property type="entry name" value="Di-copper center containing domain from catechol oxidase"/>
    <property type="match status" value="1"/>
</dbReference>
<evidence type="ECO:0000313" key="3">
    <source>
        <dbReference type="EMBL" id="QEC69730.1"/>
    </source>
</evidence>
<dbReference type="Pfam" id="PF13519">
    <property type="entry name" value="VWA_2"/>
    <property type="match status" value="1"/>
</dbReference>
<dbReference type="PANTHER" id="PTHR11474">
    <property type="entry name" value="TYROSINASE FAMILY MEMBER"/>
    <property type="match status" value="1"/>
</dbReference>
<dbReference type="InterPro" id="IPR002227">
    <property type="entry name" value="Tyrosinase_Cu-bd"/>
</dbReference>
<dbReference type="OrthoDB" id="2874181at2"/>
<dbReference type="GO" id="GO:0046872">
    <property type="term" value="F:metal ion binding"/>
    <property type="evidence" value="ECO:0007669"/>
    <property type="project" value="UniProtKB-KW"/>
</dbReference>
<dbReference type="GO" id="GO:0016491">
    <property type="term" value="F:oxidoreductase activity"/>
    <property type="evidence" value="ECO:0007669"/>
    <property type="project" value="InterPro"/>
</dbReference>
<dbReference type="SUPFAM" id="SSF48056">
    <property type="entry name" value="Di-copper centre-containing domain"/>
    <property type="match status" value="1"/>
</dbReference>
<dbReference type="Gene3D" id="3.40.50.410">
    <property type="entry name" value="von Willebrand factor, type A domain"/>
    <property type="match status" value="1"/>
</dbReference>
<dbReference type="KEGG" id="pgin:FRZ67_21410"/>
<dbReference type="SUPFAM" id="SSF53300">
    <property type="entry name" value="vWA-like"/>
    <property type="match status" value="1"/>
</dbReference>
<keyword evidence="1" id="KW-0479">Metal-binding</keyword>
<name>A0A5B8VE83_9BACT</name>
<dbReference type="PROSITE" id="PS50234">
    <property type="entry name" value="VWFA"/>
    <property type="match status" value="1"/>
</dbReference>